<gene>
    <name evidence="1" type="primary">Acey_s0116.g565</name>
    <name evidence="1" type="ORF">Y032_0116g565</name>
</gene>
<reference evidence="2" key="1">
    <citation type="journal article" date="2015" name="Nat. Genet.">
        <title>The genome and transcriptome of the zoonotic hookworm Ancylostoma ceylanicum identify infection-specific gene families.</title>
        <authorList>
            <person name="Schwarz E.M."/>
            <person name="Hu Y."/>
            <person name="Antoshechkin I."/>
            <person name="Miller M.M."/>
            <person name="Sternberg P.W."/>
            <person name="Aroian R.V."/>
        </authorList>
    </citation>
    <scope>NUCLEOTIDE SEQUENCE</scope>
    <source>
        <strain evidence="2">HY135</strain>
    </source>
</reference>
<proteinExistence type="predicted"/>
<dbReference type="OrthoDB" id="5903031at2759"/>
<dbReference type="Proteomes" id="UP000024635">
    <property type="component" value="Unassembled WGS sequence"/>
</dbReference>
<sequence length="72" mass="8059">MNCICRFQIHNLGIQVVLIAVGPSIIAPGYSAYDRAVTIAGGRENMIFAKDFQSFDTNVLNHVLKELCRELY</sequence>
<dbReference type="AlphaFoldDB" id="A0A016TBG7"/>
<evidence type="ECO:0000313" key="2">
    <source>
        <dbReference type="Proteomes" id="UP000024635"/>
    </source>
</evidence>
<comment type="caution">
    <text evidence="1">The sequence shown here is derived from an EMBL/GenBank/DDBJ whole genome shotgun (WGS) entry which is preliminary data.</text>
</comment>
<name>A0A016TBG7_9BILA</name>
<dbReference type="EMBL" id="JARK01001452">
    <property type="protein sequence ID" value="EYC00329.1"/>
    <property type="molecule type" value="Genomic_DNA"/>
</dbReference>
<protein>
    <submittedName>
        <fullName evidence="1">Uncharacterized protein</fullName>
    </submittedName>
</protein>
<evidence type="ECO:0000313" key="1">
    <source>
        <dbReference type="EMBL" id="EYC00329.1"/>
    </source>
</evidence>
<keyword evidence="2" id="KW-1185">Reference proteome</keyword>
<organism evidence="1 2">
    <name type="scientific">Ancylostoma ceylanicum</name>
    <dbReference type="NCBI Taxonomy" id="53326"/>
    <lineage>
        <taxon>Eukaryota</taxon>
        <taxon>Metazoa</taxon>
        <taxon>Ecdysozoa</taxon>
        <taxon>Nematoda</taxon>
        <taxon>Chromadorea</taxon>
        <taxon>Rhabditida</taxon>
        <taxon>Rhabditina</taxon>
        <taxon>Rhabditomorpha</taxon>
        <taxon>Strongyloidea</taxon>
        <taxon>Ancylostomatidae</taxon>
        <taxon>Ancylostomatinae</taxon>
        <taxon>Ancylostoma</taxon>
    </lineage>
</organism>
<accession>A0A016TBG7</accession>